<dbReference type="Proteomes" id="UP000003340">
    <property type="component" value="Unassembled WGS sequence"/>
</dbReference>
<name>C0EIZ7_9FIRM</name>
<keyword evidence="3" id="KW-1185">Reference proteome</keyword>
<proteinExistence type="predicted"/>
<dbReference type="HOGENOM" id="CLU_2750669_0_0_9"/>
<keyword evidence="1" id="KW-0812">Transmembrane</keyword>
<evidence type="ECO:0000256" key="1">
    <source>
        <dbReference type="SAM" id="Phobius"/>
    </source>
</evidence>
<gene>
    <name evidence="2" type="ORF">CLOSTMETH_03844</name>
</gene>
<comment type="caution">
    <text evidence="2">The sequence shown here is derived from an EMBL/GenBank/DDBJ whole genome shotgun (WGS) entry which is preliminary data.</text>
</comment>
<reference evidence="2 3" key="1">
    <citation type="submission" date="2009-01" db="EMBL/GenBank/DDBJ databases">
        <authorList>
            <person name="Fulton L."/>
            <person name="Clifton S."/>
            <person name="Fulton B."/>
            <person name="Xu J."/>
            <person name="Minx P."/>
            <person name="Pepin K.H."/>
            <person name="Johnson M."/>
            <person name="Bhonagiri V."/>
            <person name="Nash W.E."/>
            <person name="Mardis E.R."/>
            <person name="Wilson R.K."/>
        </authorList>
    </citation>
    <scope>NUCLEOTIDE SEQUENCE [LARGE SCALE GENOMIC DNA]</scope>
    <source>
        <strain evidence="2 3">DSM 5476</strain>
    </source>
</reference>
<dbReference type="AlphaFoldDB" id="C0EIZ7"/>
<keyword evidence="1" id="KW-1133">Transmembrane helix</keyword>
<keyword evidence="1" id="KW-0472">Membrane</keyword>
<dbReference type="EMBL" id="ACEC01000136">
    <property type="protein sequence ID" value="EEG28463.1"/>
    <property type="molecule type" value="Genomic_DNA"/>
</dbReference>
<reference evidence="2 3" key="2">
    <citation type="submission" date="2009-02" db="EMBL/GenBank/DDBJ databases">
        <title>Draft genome sequence of Clostridium methylpentosum (DSM 5476).</title>
        <authorList>
            <person name="Sudarsanam P."/>
            <person name="Ley R."/>
            <person name="Guruge J."/>
            <person name="Turnbaugh P.J."/>
            <person name="Mahowald M."/>
            <person name="Liep D."/>
            <person name="Gordon J."/>
        </authorList>
    </citation>
    <scope>NUCLEOTIDE SEQUENCE [LARGE SCALE GENOMIC DNA]</scope>
    <source>
        <strain evidence="2 3">DSM 5476</strain>
    </source>
</reference>
<evidence type="ECO:0000313" key="2">
    <source>
        <dbReference type="EMBL" id="EEG28463.1"/>
    </source>
</evidence>
<organism evidence="2 3">
    <name type="scientific">[Clostridium] methylpentosum DSM 5476</name>
    <dbReference type="NCBI Taxonomy" id="537013"/>
    <lineage>
        <taxon>Bacteria</taxon>
        <taxon>Bacillati</taxon>
        <taxon>Bacillota</taxon>
        <taxon>Clostridia</taxon>
        <taxon>Eubacteriales</taxon>
        <taxon>Oscillospiraceae</taxon>
        <taxon>Oscillospiraceae incertae sedis</taxon>
    </lineage>
</organism>
<protein>
    <submittedName>
        <fullName evidence="2">Uncharacterized protein</fullName>
    </submittedName>
</protein>
<accession>C0EIZ7</accession>
<evidence type="ECO:0000313" key="3">
    <source>
        <dbReference type="Proteomes" id="UP000003340"/>
    </source>
</evidence>
<sequence>MRLSSSIPPFLSFIIKTAARFVKHFCASLLCTKQKTFLFSQRFLYLFPLFTIYFLFSVFYNKSVATTTTP</sequence>
<feature type="transmembrane region" description="Helical" evidence="1">
    <location>
        <begin position="43"/>
        <end position="60"/>
    </location>
</feature>
<dbReference type="STRING" id="537013.CLOSTMETH_03844"/>